<reference evidence="18 19" key="1">
    <citation type="submission" date="2017-09" db="EMBL/GenBank/DDBJ databases">
        <title>Bacterial strain isolated from the female urinary microbiota.</title>
        <authorList>
            <person name="Thomas-White K."/>
            <person name="Kumar N."/>
            <person name="Forster S."/>
            <person name="Putonti C."/>
            <person name="Lawley T."/>
            <person name="Wolfe A.J."/>
        </authorList>
    </citation>
    <scope>NUCLEOTIDE SEQUENCE [LARGE SCALE GENOMIC DNA]</scope>
    <source>
        <strain evidence="18 19">UMB0204</strain>
    </source>
</reference>
<dbReference type="NCBIfam" id="NF000595">
    <property type="entry name" value="PRK00015.1-3"/>
    <property type="match status" value="1"/>
</dbReference>
<organism evidence="18 19">
    <name type="scientific">Anaerococcus hydrogenalis</name>
    <dbReference type="NCBI Taxonomy" id="33029"/>
    <lineage>
        <taxon>Bacteria</taxon>
        <taxon>Bacillati</taxon>
        <taxon>Bacillota</taxon>
        <taxon>Tissierellia</taxon>
        <taxon>Tissierellales</taxon>
        <taxon>Peptoniphilaceae</taxon>
        <taxon>Anaerococcus</taxon>
    </lineage>
</organism>
<protein>
    <recommendedName>
        <fullName evidence="7 14">Ribonuclease HII</fullName>
        <shortName evidence="14">RNase HII</shortName>
        <ecNumber evidence="6 14">3.1.26.4</ecNumber>
    </recommendedName>
</protein>
<dbReference type="GO" id="GO:0005737">
    <property type="term" value="C:cytoplasm"/>
    <property type="evidence" value="ECO:0007669"/>
    <property type="project" value="UniProtKB-SubCell"/>
</dbReference>
<dbReference type="CDD" id="cd07182">
    <property type="entry name" value="RNase_HII_bacteria_HII_like"/>
    <property type="match status" value="1"/>
</dbReference>
<dbReference type="Pfam" id="PF01351">
    <property type="entry name" value="RNase_HII"/>
    <property type="match status" value="1"/>
</dbReference>
<keyword evidence="9 14" id="KW-0540">Nuclease</keyword>
<dbReference type="HAMAP" id="MF_00052_B">
    <property type="entry name" value="RNase_HII_B"/>
    <property type="match status" value="1"/>
</dbReference>
<evidence type="ECO:0000256" key="1">
    <source>
        <dbReference type="ARBA" id="ARBA00000077"/>
    </source>
</evidence>
<keyword evidence="10 14" id="KW-0479">Metal-binding</keyword>
<dbReference type="RefSeq" id="WP_102197924.1">
    <property type="nucleotide sequence ID" value="NZ_PNHP01000002.1"/>
</dbReference>
<gene>
    <name evidence="14" type="primary">rnhB</name>
    <name evidence="18" type="ORF">CJ192_04460</name>
</gene>
<dbReference type="GO" id="GO:0004523">
    <property type="term" value="F:RNA-DNA hybrid ribonuclease activity"/>
    <property type="evidence" value="ECO:0007669"/>
    <property type="project" value="UniProtKB-UniRule"/>
</dbReference>
<dbReference type="PROSITE" id="PS51975">
    <property type="entry name" value="RNASE_H_2"/>
    <property type="match status" value="1"/>
</dbReference>
<dbReference type="GeneID" id="84578431"/>
<keyword evidence="8 14" id="KW-0963">Cytoplasm</keyword>
<keyword evidence="11 14" id="KW-0255">Endonuclease</keyword>
<accession>A0A2N6UJT8</accession>
<evidence type="ECO:0000256" key="8">
    <source>
        <dbReference type="ARBA" id="ARBA00022490"/>
    </source>
</evidence>
<dbReference type="GO" id="GO:0030145">
    <property type="term" value="F:manganese ion binding"/>
    <property type="evidence" value="ECO:0007669"/>
    <property type="project" value="UniProtKB-UniRule"/>
</dbReference>
<evidence type="ECO:0000256" key="9">
    <source>
        <dbReference type="ARBA" id="ARBA00022722"/>
    </source>
</evidence>
<dbReference type="EMBL" id="PNHP01000002">
    <property type="protein sequence ID" value="PMC82008.1"/>
    <property type="molecule type" value="Genomic_DNA"/>
</dbReference>
<evidence type="ECO:0000256" key="13">
    <source>
        <dbReference type="ARBA" id="ARBA00023211"/>
    </source>
</evidence>
<evidence type="ECO:0000256" key="7">
    <source>
        <dbReference type="ARBA" id="ARBA00019179"/>
    </source>
</evidence>
<dbReference type="NCBIfam" id="NF000594">
    <property type="entry name" value="PRK00015.1-1"/>
    <property type="match status" value="1"/>
</dbReference>
<comment type="subcellular location">
    <subcellularLocation>
        <location evidence="4 14">Cytoplasm</location>
    </subcellularLocation>
</comment>
<dbReference type="GO" id="GO:0032299">
    <property type="term" value="C:ribonuclease H2 complex"/>
    <property type="evidence" value="ECO:0007669"/>
    <property type="project" value="TreeGrafter"/>
</dbReference>
<evidence type="ECO:0000256" key="11">
    <source>
        <dbReference type="ARBA" id="ARBA00022759"/>
    </source>
</evidence>
<comment type="cofactor">
    <cofactor evidence="2">
        <name>Mg(2+)</name>
        <dbReference type="ChEBI" id="CHEBI:18420"/>
    </cofactor>
</comment>
<evidence type="ECO:0000313" key="18">
    <source>
        <dbReference type="EMBL" id="PMC82008.1"/>
    </source>
</evidence>
<dbReference type="InterPro" id="IPR022898">
    <property type="entry name" value="RNase_HII"/>
</dbReference>
<feature type="domain" description="RNase H type-2" evidence="17">
    <location>
        <begin position="22"/>
        <end position="210"/>
    </location>
</feature>
<evidence type="ECO:0000256" key="5">
    <source>
        <dbReference type="ARBA" id="ARBA00007383"/>
    </source>
</evidence>
<dbReference type="InterPro" id="IPR001352">
    <property type="entry name" value="RNase_HII/HIII"/>
</dbReference>
<feature type="binding site" evidence="14 15">
    <location>
        <position position="28"/>
    </location>
    <ligand>
        <name>a divalent metal cation</name>
        <dbReference type="ChEBI" id="CHEBI:60240"/>
    </ligand>
</feature>
<dbReference type="InterPro" id="IPR036397">
    <property type="entry name" value="RNaseH_sf"/>
</dbReference>
<evidence type="ECO:0000256" key="6">
    <source>
        <dbReference type="ARBA" id="ARBA00012180"/>
    </source>
</evidence>
<dbReference type="PANTHER" id="PTHR10954:SF18">
    <property type="entry name" value="RIBONUCLEASE HII"/>
    <property type="match status" value="1"/>
</dbReference>
<evidence type="ECO:0000256" key="4">
    <source>
        <dbReference type="ARBA" id="ARBA00004496"/>
    </source>
</evidence>
<evidence type="ECO:0000256" key="15">
    <source>
        <dbReference type="PROSITE-ProRule" id="PRU01319"/>
    </source>
</evidence>
<name>A0A2N6UJT8_9FIRM</name>
<comment type="cofactor">
    <cofactor evidence="14 15">
        <name>Mn(2+)</name>
        <dbReference type="ChEBI" id="CHEBI:29035"/>
    </cofactor>
    <cofactor evidence="14 15">
        <name>Mg(2+)</name>
        <dbReference type="ChEBI" id="CHEBI:18420"/>
    </cofactor>
    <text evidence="14 15">Manganese or magnesium. Binds 1 divalent metal ion per monomer in the absence of substrate. May bind a second metal ion after substrate binding.</text>
</comment>
<keyword evidence="13 14" id="KW-0464">Manganese</keyword>
<keyword evidence="12 14" id="KW-0378">Hydrolase</keyword>
<dbReference type="Gene3D" id="3.30.420.10">
    <property type="entry name" value="Ribonuclease H-like superfamily/Ribonuclease H"/>
    <property type="match status" value="1"/>
</dbReference>
<dbReference type="AlphaFoldDB" id="A0A2N6UJT8"/>
<comment type="caution">
    <text evidence="18">The sequence shown here is derived from an EMBL/GenBank/DDBJ whole genome shotgun (WGS) entry which is preliminary data.</text>
</comment>
<dbReference type="GO" id="GO:0006298">
    <property type="term" value="P:mismatch repair"/>
    <property type="evidence" value="ECO:0007669"/>
    <property type="project" value="TreeGrafter"/>
</dbReference>
<dbReference type="Proteomes" id="UP000235658">
    <property type="component" value="Unassembled WGS sequence"/>
</dbReference>
<evidence type="ECO:0000256" key="10">
    <source>
        <dbReference type="ARBA" id="ARBA00022723"/>
    </source>
</evidence>
<evidence type="ECO:0000256" key="14">
    <source>
        <dbReference type="HAMAP-Rule" id="MF_00052"/>
    </source>
</evidence>
<dbReference type="PANTHER" id="PTHR10954">
    <property type="entry name" value="RIBONUCLEASE H2 SUBUNIT A"/>
    <property type="match status" value="1"/>
</dbReference>
<evidence type="ECO:0000256" key="3">
    <source>
        <dbReference type="ARBA" id="ARBA00004065"/>
    </source>
</evidence>
<sequence>MKKPRYSEFNDEIKNEIHEKYDLIAGIDEVGRGPLAGPVVACAVIMKKDSYIEGVTDSKKLSKKKMKELYGKIIDDSISYSFGYANNILIDKINIKEATKLAMKDALEGLEKTPQIVLIDAERIDTGIKQLNIVKGDLYEYAISCASILAKVRRDKIMENFSKIYPYYSFETNAGYGTKKHYQGIEKYGECPIHRKTFLRKFYQRQLSFI</sequence>
<dbReference type="SUPFAM" id="SSF53098">
    <property type="entry name" value="Ribonuclease H-like"/>
    <property type="match status" value="1"/>
</dbReference>
<feature type="binding site" evidence="14 15">
    <location>
        <position position="120"/>
    </location>
    <ligand>
        <name>a divalent metal cation</name>
        <dbReference type="ChEBI" id="CHEBI:60240"/>
    </ligand>
</feature>
<comment type="function">
    <text evidence="3 14 16">Endonuclease that specifically degrades the RNA of RNA-DNA hybrids.</text>
</comment>
<dbReference type="InterPro" id="IPR024567">
    <property type="entry name" value="RNase_HII/HIII_dom"/>
</dbReference>
<dbReference type="EC" id="3.1.26.4" evidence="6 14"/>
<evidence type="ECO:0000256" key="2">
    <source>
        <dbReference type="ARBA" id="ARBA00001946"/>
    </source>
</evidence>
<dbReference type="GO" id="GO:0003723">
    <property type="term" value="F:RNA binding"/>
    <property type="evidence" value="ECO:0007669"/>
    <property type="project" value="UniProtKB-UniRule"/>
</dbReference>
<evidence type="ECO:0000256" key="12">
    <source>
        <dbReference type="ARBA" id="ARBA00022801"/>
    </source>
</evidence>
<comment type="catalytic activity">
    <reaction evidence="1 14 15 16">
        <text>Endonucleolytic cleavage to 5'-phosphomonoester.</text>
        <dbReference type="EC" id="3.1.26.4"/>
    </reaction>
</comment>
<comment type="similarity">
    <text evidence="5 14 16">Belongs to the RNase HII family.</text>
</comment>
<evidence type="ECO:0000313" key="19">
    <source>
        <dbReference type="Proteomes" id="UP000235658"/>
    </source>
</evidence>
<feature type="binding site" evidence="14 15">
    <location>
        <position position="29"/>
    </location>
    <ligand>
        <name>a divalent metal cation</name>
        <dbReference type="ChEBI" id="CHEBI:60240"/>
    </ligand>
</feature>
<dbReference type="GO" id="GO:0043137">
    <property type="term" value="P:DNA replication, removal of RNA primer"/>
    <property type="evidence" value="ECO:0007669"/>
    <property type="project" value="TreeGrafter"/>
</dbReference>
<proteinExistence type="inferred from homology"/>
<evidence type="ECO:0000259" key="17">
    <source>
        <dbReference type="PROSITE" id="PS51975"/>
    </source>
</evidence>
<evidence type="ECO:0000256" key="16">
    <source>
        <dbReference type="RuleBase" id="RU003515"/>
    </source>
</evidence>
<dbReference type="InterPro" id="IPR012337">
    <property type="entry name" value="RNaseH-like_sf"/>
</dbReference>